<sequence length="24" mass="2843">MTLIKEEMKLRSLACREDVFPFVS</sequence>
<organism evidence="1 2">
    <name type="scientific">Digitaria exilis</name>
    <dbReference type="NCBI Taxonomy" id="1010633"/>
    <lineage>
        <taxon>Eukaryota</taxon>
        <taxon>Viridiplantae</taxon>
        <taxon>Streptophyta</taxon>
        <taxon>Embryophyta</taxon>
        <taxon>Tracheophyta</taxon>
        <taxon>Spermatophyta</taxon>
        <taxon>Magnoliopsida</taxon>
        <taxon>Liliopsida</taxon>
        <taxon>Poales</taxon>
        <taxon>Poaceae</taxon>
        <taxon>PACMAD clade</taxon>
        <taxon>Panicoideae</taxon>
        <taxon>Panicodae</taxon>
        <taxon>Paniceae</taxon>
        <taxon>Anthephorinae</taxon>
        <taxon>Digitaria</taxon>
    </lineage>
</organism>
<protein>
    <submittedName>
        <fullName evidence="1">Uncharacterized protein</fullName>
    </submittedName>
</protein>
<accession>A0A835B9T9</accession>
<gene>
    <name evidence="1" type="ORF">HU200_046287</name>
</gene>
<evidence type="ECO:0000313" key="2">
    <source>
        <dbReference type="Proteomes" id="UP000636709"/>
    </source>
</evidence>
<keyword evidence="2" id="KW-1185">Reference proteome</keyword>
<dbReference type="Proteomes" id="UP000636709">
    <property type="component" value="Unassembled WGS sequence"/>
</dbReference>
<comment type="caution">
    <text evidence="1">The sequence shown here is derived from an EMBL/GenBank/DDBJ whole genome shotgun (WGS) entry which is preliminary data.</text>
</comment>
<dbReference type="AlphaFoldDB" id="A0A835B9T9"/>
<reference evidence="1" key="1">
    <citation type="submission" date="2020-07" db="EMBL/GenBank/DDBJ databases">
        <title>Genome sequence and genetic diversity analysis of an under-domesticated orphan crop, white fonio (Digitaria exilis).</title>
        <authorList>
            <person name="Bennetzen J.L."/>
            <person name="Chen S."/>
            <person name="Ma X."/>
            <person name="Wang X."/>
            <person name="Yssel A.E.J."/>
            <person name="Chaluvadi S.R."/>
            <person name="Johnson M."/>
            <person name="Gangashetty P."/>
            <person name="Hamidou F."/>
            <person name="Sanogo M.D."/>
            <person name="Zwaenepoel A."/>
            <person name="Wallace J."/>
            <person name="Van De Peer Y."/>
            <person name="Van Deynze A."/>
        </authorList>
    </citation>
    <scope>NUCLEOTIDE SEQUENCE</scope>
    <source>
        <tissue evidence="1">Leaves</tissue>
    </source>
</reference>
<dbReference type="EMBL" id="JACEFO010002137">
    <property type="protein sequence ID" value="KAF8677932.1"/>
    <property type="molecule type" value="Genomic_DNA"/>
</dbReference>
<name>A0A835B9T9_9POAL</name>
<evidence type="ECO:0000313" key="1">
    <source>
        <dbReference type="EMBL" id="KAF8677932.1"/>
    </source>
</evidence>
<proteinExistence type="predicted"/>